<dbReference type="Gene3D" id="3.80.10.10">
    <property type="entry name" value="Ribonuclease Inhibitor"/>
    <property type="match status" value="1"/>
</dbReference>
<dbReference type="Proteomes" id="UP001383192">
    <property type="component" value="Unassembled WGS sequence"/>
</dbReference>
<gene>
    <name evidence="2" type="ORF">VNI00_003835</name>
</gene>
<dbReference type="InterPro" id="IPR032675">
    <property type="entry name" value="LRR_dom_sf"/>
</dbReference>
<sequence length="546" mass="62454">MGYTTPPFLSEHTTLPSYVPSSSEKAENLAALKEEEMLLERYDEEMSRLRELLQTMEEHKLALNKQILQRRSLTSSLRMIPTEILDHIFNFVAESTTHSLVITNSTSPYNLAGRSILWISQVSSRWRNTLLSRPKLWSSIDINAKSITAECRHIIGTYLRNAGSHPLYITIRARYLPISYIGGLALRMIICEIWRCEKLELWTDWGLIDQVTADNHLPPLSFPHLRSFGESRPVSPNETASRTYQWVSQALRNAPNLMRLDTYTFHNPNDFPFEKLTSLRIEDQQCNDVLEMIRNSPNLERFELHNIIPSDSQAPNPVECSSLRKAVIDTGGLWFDEVPELFVSLVMPDLERLELQSDFDGMSDRADLSRLPSSLFTMIAHFSSSLQELVLETGDARWSRTGYTDILRALPNLRCFTARNLIRDKEKFNSECILHLIQRLTIPSTSDLQNVLGSKLRAISLTERQTFMSMDYAVAFLDMLESRARLRHSVGVAQLVSAELRYTMPPIKAQIHSDHISNYVGDPSVLCRIEQLRQNGTLCGVSEYSM</sequence>
<evidence type="ECO:0000256" key="1">
    <source>
        <dbReference type="SAM" id="Coils"/>
    </source>
</evidence>
<dbReference type="SUPFAM" id="SSF81383">
    <property type="entry name" value="F-box domain"/>
    <property type="match status" value="1"/>
</dbReference>
<proteinExistence type="predicted"/>
<keyword evidence="1" id="KW-0175">Coiled coil</keyword>
<protein>
    <recommendedName>
        <fullName evidence="4">F-box domain-containing protein</fullName>
    </recommendedName>
</protein>
<name>A0AAW0DPX4_9AGAR</name>
<feature type="coiled-coil region" evidence="1">
    <location>
        <begin position="32"/>
        <end position="69"/>
    </location>
</feature>
<keyword evidence="3" id="KW-1185">Reference proteome</keyword>
<dbReference type="InterPro" id="IPR036047">
    <property type="entry name" value="F-box-like_dom_sf"/>
</dbReference>
<evidence type="ECO:0000313" key="3">
    <source>
        <dbReference type="Proteomes" id="UP001383192"/>
    </source>
</evidence>
<dbReference type="EMBL" id="JAYKXP010000010">
    <property type="protein sequence ID" value="KAK7053216.1"/>
    <property type="molecule type" value="Genomic_DNA"/>
</dbReference>
<accession>A0AAW0DPX4</accession>
<evidence type="ECO:0008006" key="4">
    <source>
        <dbReference type="Google" id="ProtNLM"/>
    </source>
</evidence>
<reference evidence="2 3" key="1">
    <citation type="submission" date="2024-01" db="EMBL/GenBank/DDBJ databases">
        <title>A draft genome for a cacao thread blight-causing isolate of Paramarasmius palmivorus.</title>
        <authorList>
            <person name="Baruah I.K."/>
            <person name="Bukari Y."/>
            <person name="Amoako-Attah I."/>
            <person name="Meinhardt L.W."/>
            <person name="Bailey B.A."/>
            <person name="Cohen S.P."/>
        </authorList>
    </citation>
    <scope>NUCLEOTIDE SEQUENCE [LARGE SCALE GENOMIC DNA]</scope>
    <source>
        <strain evidence="2 3">GH-12</strain>
    </source>
</reference>
<dbReference type="SUPFAM" id="SSF52047">
    <property type="entry name" value="RNI-like"/>
    <property type="match status" value="1"/>
</dbReference>
<dbReference type="Gene3D" id="1.20.1280.50">
    <property type="match status" value="1"/>
</dbReference>
<evidence type="ECO:0000313" key="2">
    <source>
        <dbReference type="EMBL" id="KAK7053216.1"/>
    </source>
</evidence>
<organism evidence="2 3">
    <name type="scientific">Paramarasmius palmivorus</name>
    <dbReference type="NCBI Taxonomy" id="297713"/>
    <lineage>
        <taxon>Eukaryota</taxon>
        <taxon>Fungi</taxon>
        <taxon>Dikarya</taxon>
        <taxon>Basidiomycota</taxon>
        <taxon>Agaricomycotina</taxon>
        <taxon>Agaricomycetes</taxon>
        <taxon>Agaricomycetidae</taxon>
        <taxon>Agaricales</taxon>
        <taxon>Marasmiineae</taxon>
        <taxon>Marasmiaceae</taxon>
        <taxon>Paramarasmius</taxon>
    </lineage>
</organism>
<comment type="caution">
    <text evidence="2">The sequence shown here is derived from an EMBL/GenBank/DDBJ whole genome shotgun (WGS) entry which is preliminary data.</text>
</comment>
<dbReference type="AlphaFoldDB" id="A0AAW0DPX4"/>